<dbReference type="KEGG" id="fcy:FRACYDRAFT_235974"/>
<gene>
    <name evidence="2" type="ORF">FRACYDRAFT_235974</name>
</gene>
<dbReference type="EMBL" id="KV784355">
    <property type="protein sequence ID" value="OEU19910.1"/>
    <property type="molecule type" value="Genomic_DNA"/>
</dbReference>
<organism evidence="2 3">
    <name type="scientific">Fragilariopsis cylindrus CCMP1102</name>
    <dbReference type="NCBI Taxonomy" id="635003"/>
    <lineage>
        <taxon>Eukaryota</taxon>
        <taxon>Sar</taxon>
        <taxon>Stramenopiles</taxon>
        <taxon>Ochrophyta</taxon>
        <taxon>Bacillariophyta</taxon>
        <taxon>Bacillariophyceae</taxon>
        <taxon>Bacillariophycidae</taxon>
        <taxon>Bacillariales</taxon>
        <taxon>Bacillariaceae</taxon>
        <taxon>Fragilariopsis</taxon>
    </lineage>
</organism>
<evidence type="ECO:0000313" key="2">
    <source>
        <dbReference type="EMBL" id="OEU19910.1"/>
    </source>
</evidence>
<evidence type="ECO:0000313" key="3">
    <source>
        <dbReference type="Proteomes" id="UP000095751"/>
    </source>
</evidence>
<dbReference type="InParanoid" id="A0A1E7FP15"/>
<dbReference type="Proteomes" id="UP000095751">
    <property type="component" value="Unassembled WGS sequence"/>
</dbReference>
<evidence type="ECO:0000256" key="1">
    <source>
        <dbReference type="SAM" id="MobiDB-lite"/>
    </source>
</evidence>
<dbReference type="OrthoDB" id="278300at2759"/>
<reference evidence="2 3" key="1">
    <citation type="submission" date="2016-09" db="EMBL/GenBank/DDBJ databases">
        <title>Extensive genetic diversity and differential bi-allelic expression allows diatom success in the polar Southern Ocean.</title>
        <authorList>
            <consortium name="DOE Joint Genome Institute"/>
            <person name="Mock T."/>
            <person name="Otillar R.P."/>
            <person name="Strauss J."/>
            <person name="Dupont C."/>
            <person name="Frickenhaus S."/>
            <person name="Maumus F."/>
            <person name="Mcmullan M."/>
            <person name="Sanges R."/>
            <person name="Schmutz J."/>
            <person name="Toseland A."/>
            <person name="Valas R."/>
            <person name="Veluchamy A."/>
            <person name="Ward B.J."/>
            <person name="Allen A."/>
            <person name="Barry K."/>
            <person name="Falciatore A."/>
            <person name="Ferrante M."/>
            <person name="Fortunato A.E."/>
            <person name="Gloeckner G."/>
            <person name="Gruber A."/>
            <person name="Hipkin R."/>
            <person name="Janech M."/>
            <person name="Kroth P."/>
            <person name="Leese F."/>
            <person name="Lindquist E."/>
            <person name="Lyon B.R."/>
            <person name="Martin J."/>
            <person name="Mayer C."/>
            <person name="Parker M."/>
            <person name="Quesneville H."/>
            <person name="Raymond J."/>
            <person name="Uhlig C."/>
            <person name="Valentin K.U."/>
            <person name="Worden A.Z."/>
            <person name="Armbrust E.V."/>
            <person name="Bowler C."/>
            <person name="Green B."/>
            <person name="Moulton V."/>
            <person name="Van Oosterhout C."/>
            <person name="Grigoriev I."/>
        </authorList>
    </citation>
    <scope>NUCLEOTIDE SEQUENCE [LARGE SCALE GENOMIC DNA]</scope>
    <source>
        <strain evidence="2 3">CCMP1102</strain>
    </source>
</reference>
<dbReference type="Gene3D" id="3.40.1280.30">
    <property type="match status" value="1"/>
</dbReference>
<feature type="compositionally biased region" description="Acidic residues" evidence="1">
    <location>
        <begin position="173"/>
        <end position="184"/>
    </location>
</feature>
<protein>
    <submittedName>
        <fullName evidence="2">Uncharacterized protein</fullName>
    </submittedName>
</protein>
<feature type="region of interest" description="Disordered" evidence="1">
    <location>
        <begin position="168"/>
        <end position="200"/>
    </location>
</feature>
<accession>A0A1E7FP15</accession>
<name>A0A1E7FP15_9STRA</name>
<dbReference type="AlphaFoldDB" id="A0A1E7FP15"/>
<dbReference type="InterPro" id="IPR038459">
    <property type="entry name" value="MT_TRM10-typ_sf"/>
</dbReference>
<keyword evidence="3" id="KW-1185">Reference proteome</keyword>
<sequence>MTTDDDSSEEIKLVQNLNAISLASSADNNPSTSTSTSCFADNNDRRVIILDAGYGFPREKKVRKEKINAIASQLSNFLIWQTHHHQQPQKETDIPNEKETAIPHQYANVRVVGCSDENIKTLLENRTIDNMKKVVSSTSVLPPHVTITCETLEQCLENLAEPMQRRRQCLNDDGGDGDSDDENAISDTTNDEAIGHDISTPVYLSPDADESLKPSSEPPRIIIIGLLIDRRVQPNRSRDRANILNIITRRWPLEECFKDIDACEPLNVDCILEGTQQWWWNWSCSSFKSANINKGSNEAFAQAATQAIEHHAERHPSRPLHITKRP</sequence>
<proteinExistence type="predicted"/>